<feature type="compositionally biased region" description="Basic and acidic residues" evidence="1">
    <location>
        <begin position="63"/>
        <end position="80"/>
    </location>
</feature>
<reference evidence="2" key="1">
    <citation type="submission" date="2021-02" db="EMBL/GenBank/DDBJ databases">
        <authorList>
            <person name="Steward A R."/>
        </authorList>
    </citation>
    <scope>NUCLEOTIDE SEQUENCE</scope>
</reference>
<feature type="region of interest" description="Disordered" evidence="1">
    <location>
        <begin position="63"/>
        <end position="88"/>
    </location>
</feature>
<accession>A0A821M2P6</accession>
<sequence>MTFGRTPPTLVSPLSRTVGFDLVMERPLHYYHQNLGNREEFGKSMGPIRLPRGFSISPVVLRHDTHDGAHSPPLHREPRKLAHSLDTQ</sequence>
<protein>
    <submittedName>
        <fullName evidence="2">Uncharacterized protein</fullName>
    </submittedName>
</protein>
<gene>
    <name evidence="2" type="ORF">PMACD_LOCUS1319</name>
</gene>
<keyword evidence="3" id="KW-1185">Reference proteome</keyword>
<dbReference type="AlphaFoldDB" id="A0A821M2P6"/>
<dbReference type="EMBL" id="CAJOBZ010000002">
    <property type="protein sequence ID" value="CAF4761281.1"/>
    <property type="molecule type" value="Genomic_DNA"/>
</dbReference>
<proteinExistence type="predicted"/>
<organism evidence="2 3">
    <name type="scientific">Pieris macdunnoughi</name>
    <dbReference type="NCBI Taxonomy" id="345717"/>
    <lineage>
        <taxon>Eukaryota</taxon>
        <taxon>Metazoa</taxon>
        <taxon>Ecdysozoa</taxon>
        <taxon>Arthropoda</taxon>
        <taxon>Hexapoda</taxon>
        <taxon>Insecta</taxon>
        <taxon>Pterygota</taxon>
        <taxon>Neoptera</taxon>
        <taxon>Endopterygota</taxon>
        <taxon>Lepidoptera</taxon>
        <taxon>Glossata</taxon>
        <taxon>Ditrysia</taxon>
        <taxon>Papilionoidea</taxon>
        <taxon>Pieridae</taxon>
        <taxon>Pierinae</taxon>
        <taxon>Pieris</taxon>
    </lineage>
</organism>
<name>A0A821M2P6_9NEOP</name>
<dbReference type="Proteomes" id="UP000663880">
    <property type="component" value="Unassembled WGS sequence"/>
</dbReference>
<evidence type="ECO:0000313" key="2">
    <source>
        <dbReference type="EMBL" id="CAF4761281.1"/>
    </source>
</evidence>
<evidence type="ECO:0000313" key="3">
    <source>
        <dbReference type="Proteomes" id="UP000663880"/>
    </source>
</evidence>
<comment type="caution">
    <text evidence="2">The sequence shown here is derived from an EMBL/GenBank/DDBJ whole genome shotgun (WGS) entry which is preliminary data.</text>
</comment>
<evidence type="ECO:0000256" key="1">
    <source>
        <dbReference type="SAM" id="MobiDB-lite"/>
    </source>
</evidence>